<accession>A0AAU7QE28</accession>
<dbReference type="AlphaFoldDB" id="A0AAU7QE28"/>
<organism evidence="3">
    <name type="scientific">Acerihabitans sp. KWT182</name>
    <dbReference type="NCBI Taxonomy" id="3157919"/>
    <lineage>
        <taxon>Bacteria</taxon>
        <taxon>Pseudomonadati</taxon>
        <taxon>Pseudomonadota</taxon>
        <taxon>Gammaproteobacteria</taxon>
        <taxon>Enterobacterales</taxon>
        <taxon>Pectobacteriaceae</taxon>
        <taxon>Acerihabitans</taxon>
    </lineage>
</organism>
<feature type="domain" description="Secreted effector protein PipB2 N-terminal" evidence="2">
    <location>
        <begin position="27"/>
        <end position="133"/>
    </location>
</feature>
<sequence>MNITIDRASTMAERISGIGTGLARDEAASPKGILEYILNFFSFGYLSKQRAEAYDAFAEALATALHLAYPDGVSCGIPARLVMDFAGCSLTFTLPEKHMLEENPVIIEVSRKGESVQAEVDRKMYIRTSTVLMIQRRAAVPPLIRHLDGQWANESALR</sequence>
<dbReference type="Pfam" id="PF21684">
    <property type="entry name" value="PipB2_N"/>
    <property type="match status" value="1"/>
</dbReference>
<evidence type="ECO:0000259" key="2">
    <source>
        <dbReference type="Pfam" id="PF21684"/>
    </source>
</evidence>
<protein>
    <recommendedName>
        <fullName evidence="2">Secreted effector protein PipB2 N-terminal domain-containing protein</fullName>
    </recommendedName>
</protein>
<name>A0AAU7QE28_9GAMM</name>
<dbReference type="InterPro" id="IPR048984">
    <property type="entry name" value="PipB2_N"/>
</dbReference>
<keyword evidence="1" id="KW-0677">Repeat</keyword>
<dbReference type="EMBL" id="CP157947">
    <property type="protein sequence ID" value="XBS71348.1"/>
    <property type="molecule type" value="Genomic_DNA"/>
</dbReference>
<dbReference type="Gene3D" id="3.30.2450.10">
    <property type="entry name" value="Secreted effector protein pipB2"/>
    <property type="match status" value="1"/>
</dbReference>
<evidence type="ECO:0000256" key="1">
    <source>
        <dbReference type="ARBA" id="ARBA00022737"/>
    </source>
</evidence>
<gene>
    <name evidence="3" type="ORF">ABK905_10655</name>
</gene>
<proteinExistence type="predicted"/>
<evidence type="ECO:0000313" key="3">
    <source>
        <dbReference type="EMBL" id="XBS71348.1"/>
    </source>
</evidence>
<reference evidence="3" key="1">
    <citation type="submission" date="2024-06" db="EMBL/GenBank/DDBJ databases">
        <authorList>
            <person name="Coelho C."/>
            <person name="Bento M."/>
            <person name="Garcia E."/>
            <person name="Camelo A."/>
            <person name="Brandao I."/>
            <person name="Espirito Santo C."/>
            <person name="Trovao J."/>
            <person name="Verissimo A."/>
            <person name="Costa J."/>
            <person name="Tiago I."/>
        </authorList>
    </citation>
    <scope>NUCLEOTIDE SEQUENCE</scope>
    <source>
        <strain evidence="3">KWT182</strain>
    </source>
</reference>